<organism evidence="13 14">
    <name type="scientific">Karstenula rhodostoma CBS 690.94</name>
    <dbReference type="NCBI Taxonomy" id="1392251"/>
    <lineage>
        <taxon>Eukaryota</taxon>
        <taxon>Fungi</taxon>
        <taxon>Dikarya</taxon>
        <taxon>Ascomycota</taxon>
        <taxon>Pezizomycotina</taxon>
        <taxon>Dothideomycetes</taxon>
        <taxon>Pleosporomycetidae</taxon>
        <taxon>Pleosporales</taxon>
        <taxon>Massarineae</taxon>
        <taxon>Didymosphaeriaceae</taxon>
        <taxon>Karstenula</taxon>
    </lineage>
</organism>
<dbReference type="InterPro" id="IPR027417">
    <property type="entry name" value="P-loop_NTPase"/>
</dbReference>
<evidence type="ECO:0000259" key="12">
    <source>
        <dbReference type="PROSITE" id="PS50929"/>
    </source>
</evidence>
<evidence type="ECO:0000256" key="6">
    <source>
        <dbReference type="ARBA" id="ARBA00022840"/>
    </source>
</evidence>
<dbReference type="InterPro" id="IPR003439">
    <property type="entry name" value="ABC_transporter-like_ATP-bd"/>
</dbReference>
<dbReference type="GO" id="GO:0015421">
    <property type="term" value="F:ABC-type oligopeptide transporter activity"/>
    <property type="evidence" value="ECO:0007669"/>
    <property type="project" value="TreeGrafter"/>
</dbReference>
<keyword evidence="3" id="KW-0813">Transport</keyword>
<evidence type="ECO:0000256" key="8">
    <source>
        <dbReference type="ARBA" id="ARBA00023136"/>
    </source>
</evidence>
<dbReference type="SUPFAM" id="SSF52540">
    <property type="entry name" value="P-loop containing nucleoside triphosphate hydrolases"/>
    <property type="match status" value="2"/>
</dbReference>
<feature type="region of interest" description="Disordered" evidence="9">
    <location>
        <begin position="683"/>
        <end position="719"/>
    </location>
</feature>
<dbReference type="GO" id="GO:0005524">
    <property type="term" value="F:ATP binding"/>
    <property type="evidence" value="ECO:0007669"/>
    <property type="project" value="UniProtKB-KW"/>
</dbReference>
<feature type="transmembrane region" description="Helical" evidence="10">
    <location>
        <begin position="739"/>
        <end position="761"/>
    </location>
</feature>
<evidence type="ECO:0000256" key="1">
    <source>
        <dbReference type="ARBA" id="ARBA00004141"/>
    </source>
</evidence>
<dbReference type="PROSITE" id="PS50929">
    <property type="entry name" value="ABC_TM1F"/>
    <property type="match status" value="2"/>
</dbReference>
<feature type="transmembrane region" description="Helical" evidence="10">
    <location>
        <begin position="880"/>
        <end position="901"/>
    </location>
</feature>
<evidence type="ECO:0000256" key="9">
    <source>
        <dbReference type="SAM" id="MobiDB-lite"/>
    </source>
</evidence>
<feature type="transmembrane region" description="Helical" evidence="10">
    <location>
        <begin position="322"/>
        <end position="346"/>
    </location>
</feature>
<feature type="domain" description="ABC transporter" evidence="11">
    <location>
        <begin position="1077"/>
        <end position="1313"/>
    </location>
</feature>
<keyword evidence="8 10" id="KW-0472">Membrane</keyword>
<dbReference type="InterPro" id="IPR017871">
    <property type="entry name" value="ABC_transporter-like_CS"/>
</dbReference>
<proteinExistence type="inferred from homology"/>
<feature type="transmembrane region" description="Helical" evidence="10">
    <location>
        <begin position="245"/>
        <end position="266"/>
    </location>
</feature>
<dbReference type="CDD" id="cd18577">
    <property type="entry name" value="ABC_6TM_Pgp_ABCB1_D1_like"/>
    <property type="match status" value="1"/>
</dbReference>
<keyword evidence="14" id="KW-1185">Reference proteome</keyword>
<dbReference type="PROSITE" id="PS50893">
    <property type="entry name" value="ABC_TRANSPORTER_2"/>
    <property type="match status" value="2"/>
</dbReference>
<keyword evidence="7 10" id="KW-1133">Transmembrane helix</keyword>
<name>A0A9P4PIN6_9PLEO</name>
<evidence type="ECO:0000256" key="2">
    <source>
        <dbReference type="ARBA" id="ARBA00007577"/>
    </source>
</evidence>
<dbReference type="InterPro" id="IPR011527">
    <property type="entry name" value="ABC1_TM_dom"/>
</dbReference>
<feature type="transmembrane region" description="Helical" evidence="10">
    <location>
        <begin position="773"/>
        <end position="793"/>
    </location>
</feature>
<dbReference type="InterPro" id="IPR039421">
    <property type="entry name" value="Type_1_exporter"/>
</dbReference>
<dbReference type="Gene3D" id="1.20.1560.10">
    <property type="entry name" value="ABC transporter type 1, transmembrane domain"/>
    <property type="match status" value="1"/>
</dbReference>
<feature type="transmembrane region" description="Helical" evidence="10">
    <location>
        <begin position="219"/>
        <end position="239"/>
    </location>
</feature>
<keyword evidence="5" id="KW-0547">Nucleotide-binding</keyword>
<feature type="domain" description="ABC transporter" evidence="11">
    <location>
        <begin position="424"/>
        <end position="669"/>
    </location>
</feature>
<comment type="caution">
    <text evidence="13">The sequence shown here is derived from an EMBL/GenBank/DDBJ whole genome shotgun (WGS) entry which is preliminary data.</text>
</comment>
<evidence type="ECO:0000259" key="11">
    <source>
        <dbReference type="PROSITE" id="PS50893"/>
    </source>
</evidence>
<dbReference type="Gene3D" id="3.40.50.300">
    <property type="entry name" value="P-loop containing nucleotide triphosphate hydrolases"/>
    <property type="match status" value="2"/>
</dbReference>
<keyword evidence="13" id="KW-0378">Hydrolase</keyword>
<dbReference type="CDD" id="cd18578">
    <property type="entry name" value="ABC_6TM_Pgp_ABCB1_D2_like"/>
    <property type="match status" value="1"/>
</dbReference>
<protein>
    <submittedName>
        <fullName evidence="13">P-loop containing nucleoside triphosphate hydrolase protein</fullName>
    </submittedName>
</protein>
<dbReference type="SMART" id="SM00382">
    <property type="entry name" value="AAA"/>
    <property type="match status" value="2"/>
</dbReference>
<dbReference type="PANTHER" id="PTHR43394">
    <property type="entry name" value="ATP-DEPENDENT PERMEASE MDL1, MITOCHONDRIAL"/>
    <property type="match status" value="1"/>
</dbReference>
<dbReference type="Pfam" id="PF00664">
    <property type="entry name" value="ABC_membrane"/>
    <property type="match status" value="2"/>
</dbReference>
<dbReference type="GO" id="GO:0005743">
    <property type="term" value="C:mitochondrial inner membrane"/>
    <property type="evidence" value="ECO:0007669"/>
    <property type="project" value="TreeGrafter"/>
</dbReference>
<dbReference type="InterPro" id="IPR003593">
    <property type="entry name" value="AAA+_ATPase"/>
</dbReference>
<comment type="similarity">
    <text evidence="2">Belongs to the ABC transporter superfamily. ABCB family. Multidrug resistance exporter (TC 3.A.1.201) subfamily.</text>
</comment>
<feature type="domain" description="ABC transmembrane type-1" evidence="12">
    <location>
        <begin position="740"/>
        <end position="1025"/>
    </location>
</feature>
<dbReference type="CDD" id="cd03249">
    <property type="entry name" value="ABC_MTABC3_MDL1_MDL2"/>
    <property type="match status" value="1"/>
</dbReference>
<keyword evidence="6" id="KW-0067">ATP-binding</keyword>
<evidence type="ECO:0000313" key="13">
    <source>
        <dbReference type="EMBL" id="KAF2444765.1"/>
    </source>
</evidence>
<feature type="domain" description="ABC transmembrane type-1" evidence="12">
    <location>
        <begin position="108"/>
        <end position="386"/>
    </location>
</feature>
<dbReference type="Proteomes" id="UP000799764">
    <property type="component" value="Unassembled WGS sequence"/>
</dbReference>
<feature type="transmembrane region" description="Helical" evidence="10">
    <location>
        <begin position="999"/>
        <end position="1020"/>
    </location>
</feature>
<dbReference type="EMBL" id="MU001500">
    <property type="protein sequence ID" value="KAF2444765.1"/>
    <property type="molecule type" value="Genomic_DNA"/>
</dbReference>
<evidence type="ECO:0000256" key="10">
    <source>
        <dbReference type="SAM" id="Phobius"/>
    </source>
</evidence>
<keyword evidence="4 10" id="KW-0812">Transmembrane</keyword>
<dbReference type="FunFam" id="3.40.50.300:FF:000967">
    <property type="entry name" value="ABC multidrug transporter mdr4"/>
    <property type="match status" value="2"/>
</dbReference>
<feature type="transmembrane region" description="Helical" evidence="10">
    <location>
        <begin position="148"/>
        <end position="169"/>
    </location>
</feature>
<feature type="transmembrane region" description="Helical" evidence="10">
    <location>
        <begin position="959"/>
        <end position="984"/>
    </location>
</feature>
<evidence type="ECO:0000256" key="3">
    <source>
        <dbReference type="ARBA" id="ARBA00022448"/>
    </source>
</evidence>
<feature type="transmembrane region" description="Helical" evidence="10">
    <location>
        <begin position="358"/>
        <end position="381"/>
    </location>
</feature>
<gene>
    <name evidence="13" type="ORF">P171DRAFT_443741</name>
</gene>
<dbReference type="GO" id="GO:0090374">
    <property type="term" value="P:oligopeptide export from mitochondrion"/>
    <property type="evidence" value="ECO:0007669"/>
    <property type="project" value="TreeGrafter"/>
</dbReference>
<feature type="transmembrane region" description="Helical" evidence="10">
    <location>
        <begin position="850"/>
        <end position="874"/>
    </location>
</feature>
<dbReference type="InterPro" id="IPR036640">
    <property type="entry name" value="ABC1_TM_sf"/>
</dbReference>
<dbReference type="PROSITE" id="PS00211">
    <property type="entry name" value="ABC_TRANSPORTER_1"/>
    <property type="match status" value="2"/>
</dbReference>
<sequence>MEPIQALPGNPQATPLLGDTFADTESEGQLLLASENDDSTSSSRNSQWEGHVDIASLHTAQGHPEPRGIGLIRQKFIRQILGLNPFRTSYFSLYKPLTDFQSRAILYFGCFFSIACGVPIPLIGVILGKIINNFPPREDELKLRLVQLMAMAVIYFVVAWGSTVCWALVGERVSRKTREQLVERCLGMDLTYYDTVSPDITNTLTEKTQTIQLGTSEKVGVFLTSISYFIAAFTVGFTLNARLTAVMFVTVIPAMTIVVVCGTHFVSKFSRQASSFTEKATSVAESAFKGVQIVQAFGVTERLAEDHVNLLRKALRAGLRKSIVGASMLGSVYFIAYAANALAFWYGDKLRNGSAEAGTIYAVVFLILDASFVVGAVGPFIQTFALAAAAGQAVFDILDYPVADIDVYSTKGKTVVKASFEKTITLRDVSFVYPARPTEHVLQSINLQIAPGKVTGLVGPSGSGKSTIATLLLRLYDPSAGSVLLGDDDLRDLNVKSLRSQIALVTQSPTLFTGTILDNIRLGLPSDEDLAEEEVIARCQAAAEEAYCDFLENLPDGLYTQIGSGHHSQLSGGQKQRIALARALVGNPALLLLDEYTSAMDATSEAMVLENLRRSSATSGRTTIIIAHRLATVKDADRIVVMKDGGVVEEGRHDILTIGNGLYAELIRAQKFDKKPTMSSASSFISVSGRRKEVAPPPKASRDNSATRSPSAPSAKKEKSALQLIRRCFALSRNESPAIAIGLSASVLSGAISIGEAYIFGNLVELLNSTSDVSGLIARFCLLFFGLAIIALLSRVTGGSAFGFVSENLVLRTRDVSFRTVLMQDIAWFSQPGHSHHALMAKLNMDSGHISGLSGVILGTFFSIATSVVGGMILAHIVAWKIAIVLLAAVPVMLLAGFFRLRILAKAQERHETAYNSAAALASEACSAIQTVASLGRERDFLNKYRAAIQTPYDESLRFNVLGSMILAFSLSVTYFVYALAYWWGSKQVRAGNYGQKDFFIVLPALLFSAQAAGQLFSLAPEITRAKTAAQSVFALHDEKPTIIESVKTTEFNQNGVSPTYGSANGSNNNVLGEVEFRGVSLRYATRPDVAALNDVSFTIRPGQYVAFVGRSGAGKSSTVHLIERFFDPTAGSVFVDGEDIRNGDVKLHRARLGLVEQEPDLFPGSVKFNIGLGKVGSEPTEEALVEVAKKCELHDFIMSLPEGYNTEVGAHGSKLSGGQRQRLAIARALIRDPEILLLDEATSQLDANTERDIRKAIAAASKGRTTIMIAHRLASVQHADCIFVFEAGKIVEQGRHDELVSMGGIYAGMVAAQELG</sequence>
<dbReference type="OrthoDB" id="6500128at2759"/>
<dbReference type="GO" id="GO:0016887">
    <property type="term" value="F:ATP hydrolysis activity"/>
    <property type="evidence" value="ECO:0007669"/>
    <property type="project" value="InterPro"/>
</dbReference>
<evidence type="ECO:0000313" key="14">
    <source>
        <dbReference type="Proteomes" id="UP000799764"/>
    </source>
</evidence>
<dbReference type="Pfam" id="PF00005">
    <property type="entry name" value="ABC_tran"/>
    <property type="match status" value="2"/>
</dbReference>
<accession>A0A9P4PIN6</accession>
<dbReference type="SUPFAM" id="SSF90123">
    <property type="entry name" value="ABC transporter transmembrane region"/>
    <property type="match status" value="2"/>
</dbReference>
<evidence type="ECO:0000256" key="7">
    <source>
        <dbReference type="ARBA" id="ARBA00022989"/>
    </source>
</evidence>
<evidence type="ECO:0000256" key="4">
    <source>
        <dbReference type="ARBA" id="ARBA00022692"/>
    </source>
</evidence>
<evidence type="ECO:0000256" key="5">
    <source>
        <dbReference type="ARBA" id="ARBA00022741"/>
    </source>
</evidence>
<comment type="subcellular location">
    <subcellularLocation>
        <location evidence="1">Membrane</location>
        <topology evidence="1">Multi-pass membrane protein</topology>
    </subcellularLocation>
</comment>
<reference evidence="13" key="1">
    <citation type="journal article" date="2020" name="Stud. Mycol.">
        <title>101 Dothideomycetes genomes: a test case for predicting lifestyles and emergence of pathogens.</title>
        <authorList>
            <person name="Haridas S."/>
            <person name="Albert R."/>
            <person name="Binder M."/>
            <person name="Bloem J."/>
            <person name="Labutti K."/>
            <person name="Salamov A."/>
            <person name="Andreopoulos B."/>
            <person name="Baker S."/>
            <person name="Barry K."/>
            <person name="Bills G."/>
            <person name="Bluhm B."/>
            <person name="Cannon C."/>
            <person name="Castanera R."/>
            <person name="Culley D."/>
            <person name="Daum C."/>
            <person name="Ezra D."/>
            <person name="Gonzalez J."/>
            <person name="Henrissat B."/>
            <person name="Kuo A."/>
            <person name="Liang C."/>
            <person name="Lipzen A."/>
            <person name="Lutzoni F."/>
            <person name="Magnuson J."/>
            <person name="Mondo S."/>
            <person name="Nolan M."/>
            <person name="Ohm R."/>
            <person name="Pangilinan J."/>
            <person name="Park H.-J."/>
            <person name="Ramirez L."/>
            <person name="Alfaro M."/>
            <person name="Sun H."/>
            <person name="Tritt A."/>
            <person name="Yoshinaga Y."/>
            <person name="Zwiers L.-H."/>
            <person name="Turgeon B."/>
            <person name="Goodwin S."/>
            <person name="Spatafora J."/>
            <person name="Crous P."/>
            <person name="Grigoriev I."/>
        </authorList>
    </citation>
    <scope>NUCLEOTIDE SEQUENCE</scope>
    <source>
        <strain evidence="13">CBS 690.94</strain>
    </source>
</reference>
<feature type="transmembrane region" description="Helical" evidence="10">
    <location>
        <begin position="104"/>
        <end position="128"/>
    </location>
</feature>
<dbReference type="PANTHER" id="PTHR43394:SF18">
    <property type="entry name" value="ABC TRANSPORTER B FAMILY MEMBER 11-LIKE"/>
    <property type="match status" value="1"/>
</dbReference>